<evidence type="ECO:0000313" key="1">
    <source>
        <dbReference type="EMBL" id="MPL88844.1"/>
    </source>
</evidence>
<dbReference type="EMBL" id="VSSQ01000266">
    <property type="protein sequence ID" value="MPL88844.1"/>
    <property type="molecule type" value="Genomic_DNA"/>
</dbReference>
<gene>
    <name evidence="1" type="ORF">SDC9_34873</name>
</gene>
<accession>A0A644VBX3</accession>
<protein>
    <submittedName>
        <fullName evidence="1">Uncharacterized protein</fullName>
    </submittedName>
</protein>
<comment type="caution">
    <text evidence="1">The sequence shown here is derived from an EMBL/GenBank/DDBJ whole genome shotgun (WGS) entry which is preliminary data.</text>
</comment>
<organism evidence="1">
    <name type="scientific">bioreactor metagenome</name>
    <dbReference type="NCBI Taxonomy" id="1076179"/>
    <lineage>
        <taxon>unclassified sequences</taxon>
        <taxon>metagenomes</taxon>
        <taxon>ecological metagenomes</taxon>
    </lineage>
</organism>
<name>A0A644VBX3_9ZZZZ</name>
<sequence length="81" mass="9066">MTNNGLYIQTISIKRTDFQADRVLPFGQVTEGKVKADPLHFLKFLLANPHCPHLALPLPQTNTSQSQKSTIFSNAQMKTIL</sequence>
<reference evidence="1" key="1">
    <citation type="submission" date="2019-08" db="EMBL/GenBank/DDBJ databases">
        <authorList>
            <person name="Kucharzyk K."/>
            <person name="Murdoch R.W."/>
            <person name="Higgins S."/>
            <person name="Loffler F."/>
        </authorList>
    </citation>
    <scope>NUCLEOTIDE SEQUENCE</scope>
</reference>
<proteinExistence type="predicted"/>
<dbReference type="AlphaFoldDB" id="A0A644VBX3"/>